<dbReference type="AlphaFoldDB" id="V4TL39"/>
<feature type="non-terminal residue" evidence="1">
    <location>
        <position position="1"/>
    </location>
</feature>
<accession>V4TL39</accession>
<evidence type="ECO:0000313" key="1">
    <source>
        <dbReference type="EMBL" id="ESR52365.1"/>
    </source>
</evidence>
<reference evidence="1 2" key="1">
    <citation type="submission" date="2013-10" db="EMBL/GenBank/DDBJ databases">
        <authorList>
            <consortium name="International Citrus Genome Consortium"/>
            <person name="Jenkins J."/>
            <person name="Schmutz J."/>
            <person name="Prochnik S."/>
            <person name="Rokhsar D."/>
            <person name="Gmitter F."/>
            <person name="Ollitrault P."/>
            <person name="Machado M."/>
            <person name="Talon M."/>
            <person name="Wincker P."/>
            <person name="Jaillon O."/>
            <person name="Morgante M."/>
        </authorList>
    </citation>
    <scope>NUCLEOTIDE SEQUENCE</scope>
    <source>
        <strain evidence="2">cv. Clemenules</strain>
    </source>
</reference>
<organism evidence="1 2">
    <name type="scientific">Citrus clementina</name>
    <name type="common">Clementine</name>
    <name type="synonym">Citrus deliciosa x Citrus sinensis</name>
    <dbReference type="NCBI Taxonomy" id="85681"/>
    <lineage>
        <taxon>Eukaryota</taxon>
        <taxon>Viridiplantae</taxon>
        <taxon>Streptophyta</taxon>
        <taxon>Embryophyta</taxon>
        <taxon>Tracheophyta</taxon>
        <taxon>Spermatophyta</taxon>
        <taxon>Magnoliopsida</taxon>
        <taxon>eudicotyledons</taxon>
        <taxon>Gunneridae</taxon>
        <taxon>Pentapetalae</taxon>
        <taxon>rosids</taxon>
        <taxon>malvids</taxon>
        <taxon>Sapindales</taxon>
        <taxon>Rutaceae</taxon>
        <taxon>Aurantioideae</taxon>
        <taxon>Citrus</taxon>
    </lineage>
</organism>
<sequence>QSAIIICHLQVHDKHGQVWLFTELGWWVWIRVPELGFRFRTCLYAAANIRKRKEREKGTPLDVAGFISNKSEFLCT</sequence>
<gene>
    <name evidence="1" type="ORF">CICLE_v10033426mg</name>
</gene>
<protein>
    <submittedName>
        <fullName evidence="1">Uncharacterized protein</fullName>
    </submittedName>
</protein>
<evidence type="ECO:0000313" key="2">
    <source>
        <dbReference type="Proteomes" id="UP000030687"/>
    </source>
</evidence>
<proteinExistence type="predicted"/>
<dbReference type="Proteomes" id="UP000030687">
    <property type="component" value="Unassembled WGS sequence"/>
</dbReference>
<name>V4TL39_CITCL</name>
<dbReference type="EMBL" id="KI536726">
    <property type="protein sequence ID" value="ESR52365.1"/>
    <property type="molecule type" value="Genomic_DNA"/>
</dbReference>
<keyword evidence="2" id="KW-1185">Reference proteome</keyword>
<dbReference type="KEGG" id="cic:CICLE_v10033426mg"/>
<dbReference type="InParanoid" id="V4TL39"/>
<dbReference type="Gramene" id="ESR52365">
    <property type="protein sequence ID" value="ESR52365"/>
    <property type="gene ID" value="CICLE_v10033426mg"/>
</dbReference>